<dbReference type="Pfam" id="PF12697">
    <property type="entry name" value="Abhydrolase_6"/>
    <property type="match status" value="1"/>
</dbReference>
<dbReference type="Gene3D" id="3.40.50.1820">
    <property type="entry name" value="alpha/beta hydrolase"/>
    <property type="match status" value="1"/>
</dbReference>
<sequence>MDIILIPGLWLDAGVWSDVLEPIRASGHTPHAVSLPGQGGEPLNATLDDQINAVAATVDAADGPALVVGHSAASTLAWLAADRRPDAVARVVMIGGMPAQNGSQYAGFFEPEGNLIPFPGWQEFEGPDSDDLSEEQKTAFEHAAIPVPSTVSHATVTYQDERRRTVPITMICPEYSPADVEEWRAAGQIPELDGLEIELIDIDSGHWPMFTKPAALAGALAAIADRS</sequence>
<organism evidence="2 3">
    <name type="scientific">Agrococcus casei LMG 22410</name>
    <dbReference type="NCBI Taxonomy" id="1255656"/>
    <lineage>
        <taxon>Bacteria</taxon>
        <taxon>Bacillati</taxon>
        <taxon>Actinomycetota</taxon>
        <taxon>Actinomycetes</taxon>
        <taxon>Micrococcales</taxon>
        <taxon>Microbacteriaceae</taxon>
        <taxon>Agrococcus</taxon>
    </lineage>
</organism>
<accession>A0A1R4EZ65</accession>
<dbReference type="SUPFAM" id="SSF53474">
    <property type="entry name" value="alpha/beta-Hydrolases"/>
    <property type="match status" value="1"/>
</dbReference>
<dbReference type="InterPro" id="IPR000073">
    <property type="entry name" value="AB_hydrolase_1"/>
</dbReference>
<reference evidence="2 3" key="1">
    <citation type="submission" date="2017-02" db="EMBL/GenBank/DDBJ databases">
        <authorList>
            <person name="Peterson S.W."/>
        </authorList>
    </citation>
    <scope>NUCLEOTIDE SEQUENCE [LARGE SCALE GENOMIC DNA]</scope>
    <source>
        <strain evidence="2 3">LMG 22410</strain>
    </source>
</reference>
<dbReference type="GeneID" id="303171919"/>
<dbReference type="InterPro" id="IPR029058">
    <property type="entry name" value="AB_hydrolase_fold"/>
</dbReference>
<dbReference type="Proteomes" id="UP000195787">
    <property type="component" value="Unassembled WGS sequence"/>
</dbReference>
<evidence type="ECO:0000313" key="2">
    <source>
        <dbReference type="EMBL" id="SJM48924.1"/>
    </source>
</evidence>
<evidence type="ECO:0000259" key="1">
    <source>
        <dbReference type="Pfam" id="PF12697"/>
    </source>
</evidence>
<name>A0A1R4EZ65_9MICO</name>
<dbReference type="PANTHER" id="PTHR37017:SF11">
    <property type="entry name" value="ESTERASE_LIPASE_THIOESTERASE DOMAIN-CONTAINING PROTEIN"/>
    <property type="match status" value="1"/>
</dbReference>
<dbReference type="RefSeq" id="WP_086990648.1">
    <property type="nucleotide sequence ID" value="NZ_FUHU01000009.1"/>
</dbReference>
<keyword evidence="3" id="KW-1185">Reference proteome</keyword>
<protein>
    <submittedName>
        <fullName evidence="2">Putative esterase</fullName>
    </submittedName>
</protein>
<feature type="domain" description="AB hydrolase-1" evidence="1">
    <location>
        <begin position="3"/>
        <end position="218"/>
    </location>
</feature>
<dbReference type="AlphaFoldDB" id="A0A1R4EZ65"/>
<dbReference type="OrthoDB" id="9773549at2"/>
<proteinExistence type="predicted"/>
<dbReference type="EMBL" id="FUHU01000009">
    <property type="protein sequence ID" value="SJM48924.1"/>
    <property type="molecule type" value="Genomic_DNA"/>
</dbReference>
<gene>
    <name evidence="2" type="ORF">CZ674_01715</name>
</gene>
<dbReference type="PANTHER" id="PTHR37017">
    <property type="entry name" value="AB HYDROLASE-1 DOMAIN-CONTAINING PROTEIN-RELATED"/>
    <property type="match status" value="1"/>
</dbReference>
<dbReference type="InterPro" id="IPR052897">
    <property type="entry name" value="Sec-Metab_Biosynth_Hydrolase"/>
</dbReference>
<evidence type="ECO:0000313" key="3">
    <source>
        <dbReference type="Proteomes" id="UP000195787"/>
    </source>
</evidence>
<dbReference type="GO" id="GO:0003824">
    <property type="term" value="F:catalytic activity"/>
    <property type="evidence" value="ECO:0007669"/>
    <property type="project" value="UniProtKB-ARBA"/>
</dbReference>